<dbReference type="OrthoDB" id="2274804at2759"/>
<dbReference type="PANTHER" id="PTHR48122">
    <property type="entry name" value="CENTROMERE PROTEIN H"/>
    <property type="match status" value="1"/>
</dbReference>
<keyword evidence="5" id="KW-0539">Nucleus</keyword>
<name>A0A1Y1ZW48_9PLEO</name>
<evidence type="ECO:0000256" key="9">
    <source>
        <dbReference type="SAM" id="MobiDB-lite"/>
    </source>
</evidence>
<comment type="similarity">
    <text evidence="7">Belongs to the CENP-H/MCM16 family.</text>
</comment>
<dbReference type="GO" id="GO:0007052">
    <property type="term" value="P:mitotic spindle organization"/>
    <property type="evidence" value="ECO:0007669"/>
    <property type="project" value="TreeGrafter"/>
</dbReference>
<gene>
    <name evidence="11" type="ORF">BCR34DRAFT_599277</name>
</gene>
<dbReference type="AlphaFoldDB" id="A0A1Y1ZW48"/>
<dbReference type="GO" id="GO:0043515">
    <property type="term" value="F:kinetochore binding"/>
    <property type="evidence" value="ECO:0007669"/>
    <property type="project" value="TreeGrafter"/>
</dbReference>
<evidence type="ECO:0000256" key="7">
    <source>
        <dbReference type="ARBA" id="ARBA00025735"/>
    </source>
</evidence>
<dbReference type="GO" id="GO:0051382">
    <property type="term" value="P:kinetochore assembly"/>
    <property type="evidence" value="ECO:0007669"/>
    <property type="project" value="InterPro"/>
</dbReference>
<evidence type="ECO:0000256" key="3">
    <source>
        <dbReference type="ARBA" id="ARBA00022454"/>
    </source>
</evidence>
<comment type="subcellular location">
    <subcellularLocation>
        <location evidence="2">Chromosome</location>
        <location evidence="2">Centromere</location>
        <location evidence="2">Kinetochore</location>
    </subcellularLocation>
    <subcellularLocation>
        <location evidence="1">Nucleus</location>
    </subcellularLocation>
</comment>
<dbReference type="GO" id="GO:0000776">
    <property type="term" value="C:kinetochore"/>
    <property type="evidence" value="ECO:0007669"/>
    <property type="project" value="UniProtKB-KW"/>
</dbReference>
<keyword evidence="8" id="KW-0175">Coiled coil</keyword>
<keyword evidence="3" id="KW-0158">Chromosome</keyword>
<evidence type="ECO:0000256" key="6">
    <source>
        <dbReference type="ARBA" id="ARBA00023328"/>
    </source>
</evidence>
<dbReference type="InterPro" id="IPR008426">
    <property type="entry name" value="CENP-H_C"/>
</dbReference>
<comment type="caution">
    <text evidence="11">The sequence shown here is derived from an EMBL/GenBank/DDBJ whole genome shotgun (WGS) entry which is preliminary data.</text>
</comment>
<evidence type="ECO:0000313" key="11">
    <source>
        <dbReference type="EMBL" id="ORY14287.1"/>
    </source>
</evidence>
<reference evidence="11 12" key="1">
    <citation type="submission" date="2016-07" db="EMBL/GenBank/DDBJ databases">
        <title>Pervasive Adenine N6-methylation of Active Genes in Fungi.</title>
        <authorList>
            <consortium name="DOE Joint Genome Institute"/>
            <person name="Mondo S.J."/>
            <person name="Dannebaum R.O."/>
            <person name="Kuo R.C."/>
            <person name="Labutti K."/>
            <person name="Haridas S."/>
            <person name="Kuo A."/>
            <person name="Salamov A."/>
            <person name="Ahrendt S.R."/>
            <person name="Lipzen A."/>
            <person name="Sullivan W."/>
            <person name="Andreopoulos W.B."/>
            <person name="Clum A."/>
            <person name="Lindquist E."/>
            <person name="Daum C."/>
            <person name="Ramamoorthy G.K."/>
            <person name="Gryganskyi A."/>
            <person name="Culley D."/>
            <person name="Magnuson J.K."/>
            <person name="James T.Y."/>
            <person name="O'Malley M.A."/>
            <person name="Stajich J.E."/>
            <person name="Spatafora J.W."/>
            <person name="Visel A."/>
            <person name="Grigoriev I.V."/>
        </authorList>
    </citation>
    <scope>NUCLEOTIDE SEQUENCE [LARGE SCALE GENOMIC DNA]</scope>
    <source>
        <strain evidence="11 12">CBS 115471</strain>
    </source>
</reference>
<evidence type="ECO:0000256" key="8">
    <source>
        <dbReference type="SAM" id="Coils"/>
    </source>
</evidence>
<evidence type="ECO:0000256" key="2">
    <source>
        <dbReference type="ARBA" id="ARBA00004629"/>
    </source>
</evidence>
<keyword evidence="4" id="KW-0995">Kinetochore</keyword>
<dbReference type="PANTHER" id="PTHR48122:SF1">
    <property type="entry name" value="CENTROMERE PROTEIN H"/>
    <property type="match status" value="1"/>
</dbReference>
<sequence>MSNANNDTMADAPLKSQDPHDYSQLLQTDHSDAFAFSEQEQVVLALYDQLQELELECSLLEAQENAREPDVSPVADHVLQKQLVAAESALIEVQAEYELRNRITQKVLIMDPVLKAVHGGEHTDYAEKRILPLITENDIVSMVHSSLASRLSASRQALSAAEEQNIAANDKNKDLARTLLTLAEDFRSQSTKDIEDPQLRVKVEKEEKGLKASRRRMMTLKGLISGLIVGSGIDWAADSLLRELVMDDEEDG</sequence>
<dbReference type="STRING" id="1231657.A0A1Y1ZW48"/>
<proteinExistence type="inferred from homology"/>
<evidence type="ECO:0000256" key="5">
    <source>
        <dbReference type="ARBA" id="ARBA00023242"/>
    </source>
</evidence>
<dbReference type="InterPro" id="IPR040034">
    <property type="entry name" value="CENP-H"/>
</dbReference>
<dbReference type="Pfam" id="PF05837">
    <property type="entry name" value="CENP-H"/>
    <property type="match status" value="1"/>
</dbReference>
<feature type="coiled-coil region" evidence="8">
    <location>
        <begin position="36"/>
        <end position="63"/>
    </location>
</feature>
<dbReference type="GO" id="GO:0005634">
    <property type="term" value="C:nucleus"/>
    <property type="evidence" value="ECO:0007669"/>
    <property type="project" value="UniProtKB-SubCell"/>
</dbReference>
<evidence type="ECO:0000256" key="4">
    <source>
        <dbReference type="ARBA" id="ARBA00022838"/>
    </source>
</evidence>
<evidence type="ECO:0000259" key="10">
    <source>
        <dbReference type="Pfam" id="PF05837"/>
    </source>
</evidence>
<evidence type="ECO:0000313" key="12">
    <source>
        <dbReference type="Proteomes" id="UP000193144"/>
    </source>
</evidence>
<feature type="region of interest" description="Disordered" evidence="9">
    <location>
        <begin position="1"/>
        <end position="22"/>
    </location>
</feature>
<keyword evidence="6" id="KW-0137">Centromere</keyword>
<accession>A0A1Y1ZW48</accession>
<protein>
    <submittedName>
        <fullName evidence="11">Centromere protein H (CENP-H)-domain-containing protein</fullName>
    </submittedName>
</protein>
<feature type="domain" description="Centromere protein H C-terminal" evidence="10">
    <location>
        <begin position="43"/>
        <end position="249"/>
    </location>
</feature>
<dbReference type="GO" id="GO:0007059">
    <property type="term" value="P:chromosome segregation"/>
    <property type="evidence" value="ECO:0007669"/>
    <property type="project" value="TreeGrafter"/>
</dbReference>
<keyword evidence="12" id="KW-1185">Reference proteome</keyword>
<evidence type="ECO:0000256" key="1">
    <source>
        <dbReference type="ARBA" id="ARBA00004123"/>
    </source>
</evidence>
<organism evidence="11 12">
    <name type="scientific">Clohesyomyces aquaticus</name>
    <dbReference type="NCBI Taxonomy" id="1231657"/>
    <lineage>
        <taxon>Eukaryota</taxon>
        <taxon>Fungi</taxon>
        <taxon>Dikarya</taxon>
        <taxon>Ascomycota</taxon>
        <taxon>Pezizomycotina</taxon>
        <taxon>Dothideomycetes</taxon>
        <taxon>Pleosporomycetidae</taxon>
        <taxon>Pleosporales</taxon>
        <taxon>Lindgomycetaceae</taxon>
        <taxon>Clohesyomyces</taxon>
    </lineage>
</organism>
<dbReference type="Proteomes" id="UP000193144">
    <property type="component" value="Unassembled WGS sequence"/>
</dbReference>
<dbReference type="EMBL" id="MCFA01000034">
    <property type="protein sequence ID" value="ORY14287.1"/>
    <property type="molecule type" value="Genomic_DNA"/>
</dbReference>